<reference evidence="2" key="1">
    <citation type="submission" date="2015-07" db="EMBL/GenBank/DDBJ databases">
        <title>Nocardia seriolae U-1 whole genome shotgun sequence.</title>
        <authorList>
            <person name="Imajoh M."/>
            <person name="Fukumoto Y."/>
            <person name="Sukeda M."/>
            <person name="Yamane J."/>
            <person name="Yamasaki K."/>
            <person name="Shimizu M."/>
            <person name="Ohnishi K."/>
            <person name="Oshima S."/>
        </authorList>
    </citation>
    <scope>NUCLEOTIDE SEQUENCE [LARGE SCALE GENOMIC DNA]</scope>
    <source>
        <strain evidence="2">U-1</strain>
    </source>
</reference>
<evidence type="ECO:0000313" key="2">
    <source>
        <dbReference type="Proteomes" id="UP000037179"/>
    </source>
</evidence>
<keyword evidence="2" id="KW-1185">Reference proteome</keyword>
<gene>
    <name evidence="1" type="ORF">NSK11_contig00040-0002</name>
</gene>
<reference evidence="1 2" key="2">
    <citation type="journal article" date="2016" name="Genome Announc.">
        <title>Draft Genome Sequence of Erythromycin- and Oxytetracycline-Sensitive Nocardia seriolae Strain U-1 (NBRC 110359).</title>
        <authorList>
            <person name="Imajoh M."/>
            <person name="Sukeda M."/>
            <person name="Shimizu M."/>
            <person name="Yamane J."/>
            <person name="Ohnishi K."/>
            <person name="Oshima S."/>
        </authorList>
    </citation>
    <scope>NUCLEOTIDE SEQUENCE [LARGE SCALE GENOMIC DNA]</scope>
    <source>
        <strain evidence="1 2">U-1</strain>
    </source>
</reference>
<comment type="caution">
    <text evidence="1">The sequence shown here is derived from an EMBL/GenBank/DDBJ whole genome shotgun (WGS) entry which is preliminary data.</text>
</comment>
<accession>A0ABC9YTC2</accession>
<sequence>MLPGDELGSIDGPLPRVPQFTPDESLISSTQKIPCFSGFHSVHGHLPSRRRAAEPGARPLV</sequence>
<dbReference type="EMBL" id="BBYQ01000040">
    <property type="protein sequence ID" value="GAP28648.1"/>
    <property type="molecule type" value="Genomic_DNA"/>
</dbReference>
<proteinExistence type="predicted"/>
<evidence type="ECO:0000313" key="1">
    <source>
        <dbReference type="EMBL" id="GAP28648.1"/>
    </source>
</evidence>
<dbReference type="Proteomes" id="UP000037179">
    <property type="component" value="Unassembled WGS sequence"/>
</dbReference>
<organism evidence="1 2">
    <name type="scientific">Nocardia seriolae</name>
    <dbReference type="NCBI Taxonomy" id="37332"/>
    <lineage>
        <taxon>Bacteria</taxon>
        <taxon>Bacillati</taxon>
        <taxon>Actinomycetota</taxon>
        <taxon>Actinomycetes</taxon>
        <taxon>Mycobacteriales</taxon>
        <taxon>Nocardiaceae</taxon>
        <taxon>Nocardia</taxon>
    </lineage>
</organism>
<dbReference type="AlphaFoldDB" id="A0ABC9YTC2"/>
<name>A0ABC9YTC2_9NOCA</name>
<protein>
    <submittedName>
        <fullName evidence="1">Uncharacterized protein</fullName>
    </submittedName>
</protein>